<feature type="non-terminal residue" evidence="1">
    <location>
        <position position="1"/>
    </location>
</feature>
<sequence length="264" mass="29959">DHVQAVVDSFAKQNGFVANKNRKDLDPKAGTYQPKKVEDINLHCDSSLSKTNCKWKVGFYLGKYKKKKFRDVRIHDESDASTMLSYLLQQHDLDSDYIVIPWLEGPSNELTAMQYFIYHFFIPVGLIHFHLILGILLQSQGVESTMTKLLHYINQLRIGDVYTLTIRKHVNKKVQFGAMMSMVKTSIQVAVSEGVTEELTGVLVQFIMKYYRDTGLGIKEIFLPPSMFSTKVVEQETSPLNMASEVVELASNLLSALLTTTQIT</sequence>
<name>A0ACA9P2J2_9GLOM</name>
<proteinExistence type="predicted"/>
<evidence type="ECO:0000313" key="1">
    <source>
        <dbReference type="EMBL" id="CAG8689334.1"/>
    </source>
</evidence>
<accession>A0ACA9P2J2</accession>
<organism evidence="1 2">
    <name type="scientific">Cetraspora pellucida</name>
    <dbReference type="NCBI Taxonomy" id="1433469"/>
    <lineage>
        <taxon>Eukaryota</taxon>
        <taxon>Fungi</taxon>
        <taxon>Fungi incertae sedis</taxon>
        <taxon>Mucoromycota</taxon>
        <taxon>Glomeromycotina</taxon>
        <taxon>Glomeromycetes</taxon>
        <taxon>Diversisporales</taxon>
        <taxon>Gigasporaceae</taxon>
        <taxon>Cetraspora</taxon>
    </lineage>
</organism>
<evidence type="ECO:0000313" key="2">
    <source>
        <dbReference type="Proteomes" id="UP000789366"/>
    </source>
</evidence>
<reference evidence="1" key="1">
    <citation type="submission" date="2021-06" db="EMBL/GenBank/DDBJ databases">
        <authorList>
            <person name="Kallberg Y."/>
            <person name="Tangrot J."/>
            <person name="Rosling A."/>
        </authorList>
    </citation>
    <scope>NUCLEOTIDE SEQUENCE</scope>
    <source>
        <strain evidence="1">28 12/20/2015</strain>
    </source>
</reference>
<keyword evidence="2" id="KW-1185">Reference proteome</keyword>
<gene>
    <name evidence="1" type="ORF">SPELUC_LOCUS10663</name>
</gene>
<protein>
    <submittedName>
        <fullName evidence="1">1894_t:CDS:1</fullName>
    </submittedName>
</protein>
<dbReference type="EMBL" id="CAJVPW010020496">
    <property type="protein sequence ID" value="CAG8689334.1"/>
    <property type="molecule type" value="Genomic_DNA"/>
</dbReference>
<comment type="caution">
    <text evidence="1">The sequence shown here is derived from an EMBL/GenBank/DDBJ whole genome shotgun (WGS) entry which is preliminary data.</text>
</comment>
<dbReference type="Proteomes" id="UP000789366">
    <property type="component" value="Unassembled WGS sequence"/>
</dbReference>